<gene>
    <name evidence="1" type="ORF">A2751_03880</name>
</gene>
<evidence type="ECO:0000313" key="1">
    <source>
        <dbReference type="EMBL" id="OGE78264.1"/>
    </source>
</evidence>
<dbReference type="AlphaFoldDB" id="A0A1F5NL62"/>
<protein>
    <submittedName>
        <fullName evidence="1">Uncharacterized protein</fullName>
    </submittedName>
</protein>
<sequence>MENKQFGFVYPPEFQAHWNALECTIENATDGTFVIVDHSLNGAEIYIGRDRKECADWLRNPVGAY</sequence>
<dbReference type="EMBL" id="MFEK01000014">
    <property type="protein sequence ID" value="OGE78264.1"/>
    <property type="molecule type" value="Genomic_DNA"/>
</dbReference>
<accession>A0A1F5NL62</accession>
<proteinExistence type="predicted"/>
<reference evidence="1 2" key="1">
    <citation type="journal article" date="2016" name="Nat. Commun.">
        <title>Thousands of microbial genomes shed light on interconnected biogeochemical processes in an aquifer system.</title>
        <authorList>
            <person name="Anantharaman K."/>
            <person name="Brown C.T."/>
            <person name="Hug L.A."/>
            <person name="Sharon I."/>
            <person name="Castelle C.J."/>
            <person name="Probst A.J."/>
            <person name="Thomas B.C."/>
            <person name="Singh A."/>
            <person name="Wilkins M.J."/>
            <person name="Karaoz U."/>
            <person name="Brodie E.L."/>
            <person name="Williams K.H."/>
            <person name="Hubbard S.S."/>
            <person name="Banfield J.F."/>
        </authorList>
    </citation>
    <scope>NUCLEOTIDE SEQUENCE [LARGE SCALE GENOMIC DNA]</scope>
</reference>
<dbReference type="Proteomes" id="UP000176864">
    <property type="component" value="Unassembled WGS sequence"/>
</dbReference>
<organism evidence="1 2">
    <name type="scientific">Candidatus Doudnabacteria bacterium RIFCSPHIGHO2_01_FULL_46_14</name>
    <dbReference type="NCBI Taxonomy" id="1817824"/>
    <lineage>
        <taxon>Bacteria</taxon>
        <taxon>Candidatus Doudnaibacteriota</taxon>
    </lineage>
</organism>
<name>A0A1F5NL62_9BACT</name>
<dbReference type="STRING" id="1817824.A2751_03880"/>
<evidence type="ECO:0000313" key="2">
    <source>
        <dbReference type="Proteomes" id="UP000176864"/>
    </source>
</evidence>
<comment type="caution">
    <text evidence="1">The sequence shown here is derived from an EMBL/GenBank/DDBJ whole genome shotgun (WGS) entry which is preliminary data.</text>
</comment>